<feature type="binding site" evidence="8">
    <location>
        <position position="67"/>
    </location>
    <ligand>
        <name>Zn(2+)</name>
        <dbReference type="ChEBI" id="CHEBI:29105"/>
        <label>1</label>
    </ligand>
</feature>
<dbReference type="PANTHER" id="PTHR32481:SF0">
    <property type="entry name" value="AMINOPEPTIDASE YPDE-RELATED"/>
    <property type="match status" value="1"/>
</dbReference>
<feature type="binding site" evidence="8">
    <location>
        <position position="321"/>
    </location>
    <ligand>
        <name>Zn(2+)</name>
        <dbReference type="ChEBI" id="CHEBI:29105"/>
        <label>2</label>
    </ligand>
</feature>
<dbReference type="EC" id="3.4.11.7" evidence="9"/>
<organism evidence="9 10">
    <name type="scientific">Vagococcus fluvialis bH819</name>
    <dbReference type="NCBI Taxonomy" id="1255619"/>
    <lineage>
        <taxon>Bacteria</taxon>
        <taxon>Bacillati</taxon>
        <taxon>Bacillota</taxon>
        <taxon>Bacilli</taxon>
        <taxon>Lactobacillales</taxon>
        <taxon>Enterococcaceae</taxon>
        <taxon>Vagococcus</taxon>
    </lineage>
</organism>
<gene>
    <name evidence="9" type="ORF">FM121_03785</name>
</gene>
<evidence type="ECO:0000256" key="4">
    <source>
        <dbReference type="ARBA" id="ARBA00022723"/>
    </source>
</evidence>
<accession>A0A1X6WLJ3</accession>
<dbReference type="NCBIfam" id="TIGR03107">
    <property type="entry name" value="glu_aminopep"/>
    <property type="match status" value="1"/>
</dbReference>
<evidence type="ECO:0000256" key="7">
    <source>
        <dbReference type="PIRSR" id="PIRSR001123-1"/>
    </source>
</evidence>
<evidence type="ECO:0000256" key="1">
    <source>
        <dbReference type="ARBA" id="ARBA00006272"/>
    </source>
</evidence>
<dbReference type="OrthoDB" id="9772053at2"/>
<evidence type="ECO:0000256" key="3">
    <source>
        <dbReference type="ARBA" id="ARBA00022670"/>
    </source>
</evidence>
<feature type="binding site" evidence="8">
    <location>
        <position position="181"/>
    </location>
    <ligand>
        <name>Zn(2+)</name>
        <dbReference type="ChEBI" id="CHEBI:29105"/>
        <label>1</label>
    </ligand>
</feature>
<evidence type="ECO:0000313" key="9">
    <source>
        <dbReference type="EMBL" id="SLM85194.1"/>
    </source>
</evidence>
<reference evidence="10" key="1">
    <citation type="submission" date="2017-02" db="EMBL/GenBank/DDBJ databases">
        <authorList>
            <person name="Dridi B."/>
        </authorList>
    </citation>
    <scope>NUCLEOTIDE SEQUENCE [LARGE SCALE GENOMIC DNA]</scope>
    <source>
        <strain evidence="10">bH819</strain>
    </source>
</reference>
<dbReference type="Gene3D" id="2.40.30.40">
    <property type="entry name" value="Peptidase M42, domain 2"/>
    <property type="match status" value="1"/>
</dbReference>
<proteinExistence type="inferred from homology"/>
<dbReference type="Pfam" id="PF05343">
    <property type="entry name" value="Peptidase_M42"/>
    <property type="match status" value="1"/>
</dbReference>
<dbReference type="InterPro" id="IPR017538">
    <property type="entry name" value="Pept_M42_glutamyl_aminopept"/>
</dbReference>
<dbReference type="Proteomes" id="UP000195918">
    <property type="component" value="Unassembled WGS sequence"/>
</dbReference>
<dbReference type="InterPro" id="IPR051464">
    <property type="entry name" value="Peptidase_M42_aminopept"/>
</dbReference>
<feature type="binding site" evidence="8">
    <location>
        <position position="181"/>
    </location>
    <ligand>
        <name>Zn(2+)</name>
        <dbReference type="ChEBI" id="CHEBI:29105"/>
        <label>2</label>
    </ligand>
</feature>
<dbReference type="PANTHER" id="PTHR32481">
    <property type="entry name" value="AMINOPEPTIDASE"/>
    <property type="match status" value="1"/>
</dbReference>
<dbReference type="AlphaFoldDB" id="A0A1X6WLJ3"/>
<feature type="binding site" evidence="8">
    <location>
        <position position="236"/>
    </location>
    <ligand>
        <name>Zn(2+)</name>
        <dbReference type="ChEBI" id="CHEBI:29105"/>
        <label>1</label>
    </ligand>
</feature>
<feature type="binding site" evidence="8">
    <location>
        <position position="214"/>
    </location>
    <ligand>
        <name>Zn(2+)</name>
        <dbReference type="ChEBI" id="CHEBI:29105"/>
        <label>2</label>
    </ligand>
</feature>
<dbReference type="InterPro" id="IPR008007">
    <property type="entry name" value="Peptidase_M42"/>
</dbReference>
<keyword evidence="4 8" id="KW-0479">Metal-binding</keyword>
<dbReference type="GO" id="GO:0006508">
    <property type="term" value="P:proteolysis"/>
    <property type="evidence" value="ECO:0007669"/>
    <property type="project" value="UniProtKB-KW"/>
</dbReference>
<evidence type="ECO:0000256" key="6">
    <source>
        <dbReference type="PIRNR" id="PIRNR001123"/>
    </source>
</evidence>
<name>A0A1X6WLJ3_9ENTE</name>
<dbReference type="RefSeq" id="WP_086950826.1">
    <property type="nucleotide sequence ID" value="NZ_FWFD01000007.1"/>
</dbReference>
<dbReference type="PIRSF" id="PIRSF001123">
    <property type="entry name" value="PepA_GA"/>
    <property type="match status" value="1"/>
</dbReference>
<evidence type="ECO:0000256" key="5">
    <source>
        <dbReference type="ARBA" id="ARBA00022801"/>
    </source>
</evidence>
<dbReference type="Gene3D" id="3.40.630.10">
    <property type="entry name" value="Zn peptidases"/>
    <property type="match status" value="1"/>
</dbReference>
<evidence type="ECO:0000256" key="8">
    <source>
        <dbReference type="PIRSR" id="PIRSR001123-2"/>
    </source>
</evidence>
<keyword evidence="10" id="KW-1185">Reference proteome</keyword>
<evidence type="ECO:0000313" key="10">
    <source>
        <dbReference type="Proteomes" id="UP000195918"/>
    </source>
</evidence>
<comment type="cofactor">
    <cofactor evidence="8">
        <name>a divalent metal cation</name>
        <dbReference type="ChEBI" id="CHEBI:60240"/>
    </cofactor>
    <text evidence="8">Binds 2 divalent metal cations per subunit.</text>
</comment>
<protein>
    <submittedName>
        <fullName evidence="9">Glutamyl aminopeptidase Deblocking aminopeptidase</fullName>
        <ecNumber evidence="9">3.4.11.7</ecNumber>
    </submittedName>
</protein>
<dbReference type="EMBL" id="FWFD01000007">
    <property type="protein sequence ID" value="SLM85194.1"/>
    <property type="molecule type" value="Genomic_DNA"/>
</dbReference>
<dbReference type="InterPro" id="IPR023367">
    <property type="entry name" value="Peptidase_M42_dom2"/>
</dbReference>
<keyword evidence="3" id="KW-0645">Protease</keyword>
<keyword evidence="2 9" id="KW-0031">Aminopeptidase</keyword>
<comment type="similarity">
    <text evidence="1 6">Belongs to the peptidase M42 family.</text>
</comment>
<dbReference type="SUPFAM" id="SSF101821">
    <property type="entry name" value="Aminopeptidase/glucanase lid domain"/>
    <property type="match status" value="1"/>
</dbReference>
<sequence length="358" mass="39215">MDDKLFNRIKELTEIQSTSGFEGNMREVMTKEMTPLVDKIEYDGLGGVFGIKKSKAENAPRIMLASHMDEVGFMLAQILDSGLFRVVPLGGWNPYVVSAQRFTLQTKKGNYPVISSSVPPHLLRGTDGQKSVDVADILFDAGFTSKEEAEEFGVRPGDSIVPDAETIKTANGKRVIAKAWDNRYGCTLVLDVLEELKDKELPNTLIAGANVQEEVGLRGAKVSTNKFKPDLFFAVDCSPANDLDGKKDANGRLDGGFLLRIFDPGMIMLPRLREYIVETADAKEIPYQNFVSKGGTDAGAAHLANDGVPSAVIGVPGRYIHTHQTMFSIKDYEAAKAMVMELLTSLDRDTVDTIIYGK</sequence>
<dbReference type="GO" id="GO:0046872">
    <property type="term" value="F:metal ion binding"/>
    <property type="evidence" value="ECO:0007669"/>
    <property type="project" value="UniProtKB-UniRule"/>
</dbReference>
<dbReference type="SUPFAM" id="SSF53187">
    <property type="entry name" value="Zn-dependent exopeptidases"/>
    <property type="match status" value="1"/>
</dbReference>
<evidence type="ECO:0000256" key="2">
    <source>
        <dbReference type="ARBA" id="ARBA00022438"/>
    </source>
</evidence>
<feature type="active site" description="Proton acceptor" evidence="7">
    <location>
        <position position="213"/>
    </location>
</feature>
<keyword evidence="5 9" id="KW-0378">Hydrolase</keyword>
<dbReference type="CDD" id="cd05656">
    <property type="entry name" value="M42_Frv"/>
    <property type="match status" value="1"/>
</dbReference>
<dbReference type="GO" id="GO:0004230">
    <property type="term" value="F:glutamyl aminopeptidase activity"/>
    <property type="evidence" value="ECO:0007669"/>
    <property type="project" value="UniProtKB-EC"/>
</dbReference>